<feature type="compositionally biased region" description="Acidic residues" evidence="1">
    <location>
        <begin position="237"/>
        <end position="248"/>
    </location>
</feature>
<name>A0A0P7C2P8_9HYPO</name>
<protein>
    <recommendedName>
        <fullName evidence="2">F-box domain-containing protein</fullName>
    </recommendedName>
</protein>
<comment type="caution">
    <text evidence="3">The sequence shown here is derived from an EMBL/GenBank/DDBJ whole genome shotgun (WGS) entry which is preliminary data.</text>
</comment>
<dbReference type="CDD" id="cd09917">
    <property type="entry name" value="F-box_SF"/>
    <property type="match status" value="1"/>
</dbReference>
<gene>
    <name evidence="3" type="ORF">AK830_g273</name>
</gene>
<dbReference type="Proteomes" id="UP000050424">
    <property type="component" value="Unassembled WGS sequence"/>
</dbReference>
<feature type="region of interest" description="Disordered" evidence="1">
    <location>
        <begin position="231"/>
        <end position="252"/>
    </location>
</feature>
<evidence type="ECO:0000313" key="4">
    <source>
        <dbReference type="Proteomes" id="UP000050424"/>
    </source>
</evidence>
<dbReference type="OrthoDB" id="3927840at2759"/>
<dbReference type="PROSITE" id="PS50181">
    <property type="entry name" value="FBOX"/>
    <property type="match status" value="1"/>
</dbReference>
<sequence>MPQASLETFPNELVVLIADLLSFDDLAHLCRTCTRMSTIVGPRIWNSIEFHTVTYHMSSAELNEPPPFMPISQQAYHSTSGRRRGQVQQAKAEMFVNTLQECHANDQNRLRELCSRVKNVCTGVDCMWGRRGAGEERILVWHLLPYFTDLETLELHGDCLNEQSCEQIMGGIVGAPLPRLRFAKLFAYIPREVARWVLKSGPSLERLELGLLDRPISSCVGGLPKFKPLVEEKLDPDSDNDSNDDESDFGSLNGEAVIPRPLGCLFTDNLEPNLPRLRVMYLLSTTASPKQQGTVEYTWSTRAQEASLSDWRRLLLACSGTLETLVLEQRPGADLFETDEICEQDYPRLNQDGSINRELVHLVQRLLGEKDALPALQRVYLYGFAVGENGAGRPSDTAYGGQLMLDLERHGLRCEARLGKWCLFDSGPGYVFWCDWDDENVRDDDEDMQTWDTLLAQV</sequence>
<organism evidence="3 4">
    <name type="scientific">Neonectria ditissima</name>
    <dbReference type="NCBI Taxonomy" id="78410"/>
    <lineage>
        <taxon>Eukaryota</taxon>
        <taxon>Fungi</taxon>
        <taxon>Dikarya</taxon>
        <taxon>Ascomycota</taxon>
        <taxon>Pezizomycotina</taxon>
        <taxon>Sordariomycetes</taxon>
        <taxon>Hypocreomycetidae</taxon>
        <taxon>Hypocreales</taxon>
        <taxon>Nectriaceae</taxon>
        <taxon>Neonectria</taxon>
    </lineage>
</organism>
<dbReference type="EMBL" id="LKCW01000002">
    <property type="protein sequence ID" value="KPM46218.1"/>
    <property type="molecule type" value="Genomic_DNA"/>
</dbReference>
<dbReference type="AlphaFoldDB" id="A0A0P7C2P8"/>
<dbReference type="InterPro" id="IPR036047">
    <property type="entry name" value="F-box-like_dom_sf"/>
</dbReference>
<evidence type="ECO:0000259" key="2">
    <source>
        <dbReference type="PROSITE" id="PS50181"/>
    </source>
</evidence>
<reference evidence="3 4" key="1">
    <citation type="submission" date="2015-09" db="EMBL/GenBank/DDBJ databases">
        <title>Draft genome of a European isolate of the apple canker pathogen Neonectria ditissima.</title>
        <authorList>
            <person name="Gomez-Cortecero A."/>
            <person name="Harrison R.J."/>
            <person name="Armitage A.D."/>
        </authorList>
    </citation>
    <scope>NUCLEOTIDE SEQUENCE [LARGE SCALE GENOMIC DNA]</scope>
    <source>
        <strain evidence="3 4">R09/05</strain>
    </source>
</reference>
<feature type="domain" description="F-box" evidence="2">
    <location>
        <begin position="3"/>
        <end position="48"/>
    </location>
</feature>
<dbReference type="InterPro" id="IPR001810">
    <property type="entry name" value="F-box_dom"/>
</dbReference>
<keyword evidence="4" id="KW-1185">Reference proteome</keyword>
<evidence type="ECO:0000256" key="1">
    <source>
        <dbReference type="SAM" id="MobiDB-lite"/>
    </source>
</evidence>
<accession>A0A0P7C2P8</accession>
<dbReference type="SUPFAM" id="SSF81383">
    <property type="entry name" value="F-box domain"/>
    <property type="match status" value="1"/>
</dbReference>
<proteinExistence type="predicted"/>
<evidence type="ECO:0000313" key="3">
    <source>
        <dbReference type="EMBL" id="KPM46218.1"/>
    </source>
</evidence>